<keyword evidence="1" id="KW-0812">Transmembrane</keyword>
<feature type="transmembrane region" description="Helical" evidence="1">
    <location>
        <begin position="120"/>
        <end position="140"/>
    </location>
</feature>
<gene>
    <name evidence="2" type="ORF">B296_00056496</name>
</gene>
<feature type="transmembrane region" description="Helical" evidence="1">
    <location>
        <begin position="152"/>
        <end position="172"/>
    </location>
</feature>
<name>A0A426XV54_ENSVE</name>
<proteinExistence type="predicted"/>
<evidence type="ECO:0000256" key="1">
    <source>
        <dbReference type="SAM" id="Phobius"/>
    </source>
</evidence>
<sequence length="387" mass="42039">MCLCICRLSAIRSSASDVDPVESLFHGPDERDDVRDQVVVFHIVLVIQTPGAVADMVGTEATVVDSDQCVLPPLEEHKPAHRALAMAPHPRLQAISVEHVVARRHQDGLVSHERLQANSAILAVVLLPLGCVAVAAAGPAAEEASLPRPLPVVGWVVHLLLELLHGLLELLLGQARVLLRLRGVAEVPPAPDPWRRISDELHESGVHPVLRASLEHQDSDRRMRLQREADEETHRLRKKVTRIHLIIVVVRVIPSLPCQAEGSRPHPLLEQPPWTEQVLFLGGRNTQAADVEMLSSKHGEDGAYRPLVQRMGDAQPPDGMTTVVIGRRRSKQIPIPPATPGIHQAGIVGTRASAAVPLGGSECSPVWPSIPFKSILSTDESVLFAPT</sequence>
<reference evidence="2 3" key="1">
    <citation type="journal article" date="2014" name="Agronomy (Basel)">
        <title>A Draft Genome Sequence for Ensete ventricosum, the Drought-Tolerant Tree Against Hunger.</title>
        <authorList>
            <person name="Harrison J."/>
            <person name="Moore K.A."/>
            <person name="Paszkiewicz K."/>
            <person name="Jones T."/>
            <person name="Grant M."/>
            <person name="Ambacheew D."/>
            <person name="Muzemil S."/>
            <person name="Studholme D.J."/>
        </authorList>
    </citation>
    <scope>NUCLEOTIDE SEQUENCE [LARGE SCALE GENOMIC DNA]</scope>
</reference>
<evidence type="ECO:0000313" key="3">
    <source>
        <dbReference type="Proteomes" id="UP000287651"/>
    </source>
</evidence>
<dbReference type="Proteomes" id="UP000287651">
    <property type="component" value="Unassembled WGS sequence"/>
</dbReference>
<dbReference type="EMBL" id="AMZH03017216">
    <property type="protein sequence ID" value="RRT43356.1"/>
    <property type="molecule type" value="Genomic_DNA"/>
</dbReference>
<keyword evidence="1" id="KW-0472">Membrane</keyword>
<dbReference type="AlphaFoldDB" id="A0A426XV54"/>
<organism evidence="2 3">
    <name type="scientific">Ensete ventricosum</name>
    <name type="common">Abyssinian banana</name>
    <name type="synonym">Musa ensete</name>
    <dbReference type="NCBI Taxonomy" id="4639"/>
    <lineage>
        <taxon>Eukaryota</taxon>
        <taxon>Viridiplantae</taxon>
        <taxon>Streptophyta</taxon>
        <taxon>Embryophyta</taxon>
        <taxon>Tracheophyta</taxon>
        <taxon>Spermatophyta</taxon>
        <taxon>Magnoliopsida</taxon>
        <taxon>Liliopsida</taxon>
        <taxon>Zingiberales</taxon>
        <taxon>Musaceae</taxon>
        <taxon>Ensete</taxon>
    </lineage>
</organism>
<protein>
    <submittedName>
        <fullName evidence="2">Uncharacterized protein</fullName>
    </submittedName>
</protein>
<evidence type="ECO:0000313" key="2">
    <source>
        <dbReference type="EMBL" id="RRT43356.1"/>
    </source>
</evidence>
<comment type="caution">
    <text evidence="2">The sequence shown here is derived from an EMBL/GenBank/DDBJ whole genome shotgun (WGS) entry which is preliminary data.</text>
</comment>
<accession>A0A426XV54</accession>
<keyword evidence="1" id="KW-1133">Transmembrane helix</keyword>